<dbReference type="GO" id="GO:0006412">
    <property type="term" value="P:translation"/>
    <property type="evidence" value="ECO:0007669"/>
    <property type="project" value="InterPro"/>
</dbReference>
<dbReference type="SUPFAM" id="SSF57829">
    <property type="entry name" value="Zn-binding ribosomal proteins"/>
    <property type="match status" value="1"/>
</dbReference>
<dbReference type="PANTHER" id="PTHR15238:SF1">
    <property type="entry name" value="LARGE RIBOSOMAL SUBUNIT PROTEIN BL33M"/>
    <property type="match status" value="1"/>
</dbReference>
<dbReference type="InterPro" id="IPR038584">
    <property type="entry name" value="Ribosomal_bL33_sf"/>
</dbReference>
<dbReference type="NCBIfam" id="TIGR01023">
    <property type="entry name" value="rpmG_bact"/>
    <property type="match status" value="1"/>
</dbReference>
<dbReference type="OMA" id="RMTLRKY"/>
<gene>
    <name evidence="5" type="ORF">RchiOBHm_Chr4g0420521</name>
</gene>
<dbReference type="NCBIfam" id="NF001860">
    <property type="entry name" value="PRK00595.1"/>
    <property type="match status" value="1"/>
</dbReference>
<organism evidence="5 6">
    <name type="scientific">Rosa chinensis</name>
    <name type="common">China rose</name>
    <dbReference type="NCBI Taxonomy" id="74649"/>
    <lineage>
        <taxon>Eukaryota</taxon>
        <taxon>Viridiplantae</taxon>
        <taxon>Streptophyta</taxon>
        <taxon>Embryophyta</taxon>
        <taxon>Tracheophyta</taxon>
        <taxon>Spermatophyta</taxon>
        <taxon>Magnoliopsida</taxon>
        <taxon>eudicotyledons</taxon>
        <taxon>Gunneridae</taxon>
        <taxon>Pentapetalae</taxon>
        <taxon>rosids</taxon>
        <taxon>fabids</taxon>
        <taxon>Rosales</taxon>
        <taxon>Rosaceae</taxon>
        <taxon>Rosoideae</taxon>
        <taxon>Rosoideae incertae sedis</taxon>
        <taxon>Rosa</taxon>
    </lineage>
</organism>
<evidence type="ECO:0000313" key="5">
    <source>
        <dbReference type="EMBL" id="PRQ39026.1"/>
    </source>
</evidence>
<dbReference type="GO" id="GO:0005737">
    <property type="term" value="C:cytoplasm"/>
    <property type="evidence" value="ECO:0007669"/>
    <property type="project" value="UniProtKB-ARBA"/>
</dbReference>
<dbReference type="EMBL" id="PDCK01000042">
    <property type="protein sequence ID" value="PRQ39026.1"/>
    <property type="molecule type" value="Genomic_DNA"/>
</dbReference>
<dbReference type="Pfam" id="PF00471">
    <property type="entry name" value="Ribosomal_L33"/>
    <property type="match status" value="1"/>
</dbReference>
<proteinExistence type="inferred from homology"/>
<dbReference type="AlphaFoldDB" id="A0A2P6QY03"/>
<comment type="caution">
    <text evidence="5">The sequence shown here is derived from an EMBL/GenBank/DDBJ whole genome shotgun (WGS) entry which is preliminary data.</text>
</comment>
<dbReference type="GO" id="GO:0003735">
    <property type="term" value="F:structural constituent of ribosome"/>
    <property type="evidence" value="ECO:0007669"/>
    <property type="project" value="InterPro"/>
</dbReference>
<dbReference type="OrthoDB" id="275534at2759"/>
<sequence length="57" mass="6706">MGDKKKKATLFIRLVSAAGTGFFYVKKKPSRMVEKLEFRKFDPRVNRHVLFTEAKMK</sequence>
<protein>
    <recommendedName>
        <fullName evidence="4">50S ribosomal protein L33, chloroplastic</fullName>
    </recommendedName>
</protein>
<dbReference type="Proteomes" id="UP000238479">
    <property type="component" value="Chromosome 4"/>
</dbReference>
<evidence type="ECO:0000256" key="2">
    <source>
        <dbReference type="ARBA" id="ARBA00022980"/>
    </source>
</evidence>
<dbReference type="InterPro" id="IPR001705">
    <property type="entry name" value="Ribosomal_bL33"/>
</dbReference>
<dbReference type="STRING" id="74649.A0A2P6QY03"/>
<reference evidence="5 6" key="1">
    <citation type="journal article" date="2018" name="Nat. Genet.">
        <title>The Rosa genome provides new insights in the design of modern roses.</title>
        <authorList>
            <person name="Bendahmane M."/>
        </authorList>
    </citation>
    <scope>NUCLEOTIDE SEQUENCE [LARGE SCALE GENOMIC DNA]</scope>
    <source>
        <strain evidence="6">cv. Old Blush</strain>
    </source>
</reference>
<dbReference type="Gramene" id="PRQ39026">
    <property type="protein sequence ID" value="PRQ39026"/>
    <property type="gene ID" value="RchiOBHm_Chr4g0420521"/>
</dbReference>
<evidence type="ECO:0000256" key="1">
    <source>
        <dbReference type="ARBA" id="ARBA00007596"/>
    </source>
</evidence>
<dbReference type="Gene3D" id="2.20.28.120">
    <property type="entry name" value="Ribosomal protein L33"/>
    <property type="match status" value="1"/>
</dbReference>
<dbReference type="InterPro" id="IPR011332">
    <property type="entry name" value="Ribosomal_zn-bd"/>
</dbReference>
<accession>A0A2P6QY03</accession>
<evidence type="ECO:0000313" key="6">
    <source>
        <dbReference type="Proteomes" id="UP000238479"/>
    </source>
</evidence>
<name>A0A2P6QY03_ROSCH</name>
<dbReference type="GO" id="GO:0015934">
    <property type="term" value="C:large ribosomal subunit"/>
    <property type="evidence" value="ECO:0007669"/>
    <property type="project" value="TreeGrafter"/>
</dbReference>
<keyword evidence="6" id="KW-1185">Reference proteome</keyword>
<evidence type="ECO:0000256" key="4">
    <source>
        <dbReference type="ARBA" id="ARBA00035429"/>
    </source>
</evidence>
<comment type="similarity">
    <text evidence="1">Belongs to the bacterial ribosomal protein bL33 family.</text>
</comment>
<keyword evidence="3" id="KW-0687">Ribonucleoprotein</keyword>
<keyword evidence="2 5" id="KW-0689">Ribosomal protein</keyword>
<dbReference type="FunFam" id="2.20.28.120:FF:000006">
    <property type="entry name" value="50S ribosomal protein L33"/>
    <property type="match status" value="1"/>
</dbReference>
<dbReference type="PANTHER" id="PTHR15238">
    <property type="entry name" value="54S RIBOSOMAL PROTEIN L39, MITOCHONDRIAL"/>
    <property type="match status" value="1"/>
</dbReference>
<evidence type="ECO:0000256" key="3">
    <source>
        <dbReference type="ARBA" id="ARBA00023274"/>
    </source>
</evidence>